<dbReference type="GO" id="GO:0018796">
    <property type="term" value="F:4,5-dihydroxyphthalate decarboxylase activity"/>
    <property type="evidence" value="ECO:0007669"/>
    <property type="project" value="UniProtKB-EC"/>
</dbReference>
<dbReference type="InterPro" id="IPR015168">
    <property type="entry name" value="SsuA/THI5"/>
</dbReference>
<dbReference type="Gene3D" id="3.40.190.10">
    <property type="entry name" value="Periplasmic binding protein-like II"/>
    <property type="match status" value="3"/>
</dbReference>
<organism evidence="2 3">
    <name type="scientific">Nocardioides soli</name>
    <dbReference type="NCBI Taxonomy" id="1036020"/>
    <lineage>
        <taxon>Bacteria</taxon>
        <taxon>Bacillati</taxon>
        <taxon>Actinomycetota</taxon>
        <taxon>Actinomycetes</taxon>
        <taxon>Propionibacteriales</taxon>
        <taxon>Nocardioidaceae</taxon>
        <taxon>Nocardioides</taxon>
    </lineage>
</organism>
<dbReference type="EMBL" id="JACHWR010000001">
    <property type="protein sequence ID" value="MBB3041767.1"/>
    <property type="molecule type" value="Genomic_DNA"/>
</dbReference>
<protein>
    <submittedName>
        <fullName evidence="2">4,5-dihydroxyphthalate decarboxylase</fullName>
        <ecNumber evidence="2">4.1.1.55</ecNumber>
    </submittedName>
</protein>
<gene>
    <name evidence="2" type="ORF">FHU40_001568</name>
</gene>
<dbReference type="AlphaFoldDB" id="A0A7W4VU06"/>
<evidence type="ECO:0000313" key="2">
    <source>
        <dbReference type="EMBL" id="MBB3041767.1"/>
    </source>
</evidence>
<dbReference type="Proteomes" id="UP000589626">
    <property type="component" value="Unassembled WGS sequence"/>
</dbReference>
<name>A0A7W4VU06_9ACTN</name>
<dbReference type="SUPFAM" id="SSF53850">
    <property type="entry name" value="Periplasmic binding protein-like II"/>
    <property type="match status" value="1"/>
</dbReference>
<keyword evidence="3" id="KW-1185">Reference proteome</keyword>
<dbReference type="PANTHER" id="PTHR30024">
    <property type="entry name" value="ALIPHATIC SULFONATES-BINDING PROTEIN-RELATED"/>
    <property type="match status" value="1"/>
</dbReference>
<sequence>MARLSSGLGLTLACGRYDRVGPLVDGRVGVEGIDLNVVPLEPEECFWRMLRFEEFDAAEMSLSSYCMLRARGDERFVGIPAFLSRSFRHSSIYVREGSGIEGPKDLEGRRVGVPEYQMTASVWTRGMLADDHGVDLDSITWRTGGMEQPGRVERQKLVVPDRVRIEPIGPESTLSGALLDGEIDALMAPRIPSAFSRGEGRVRRLFPDYAERETDYYRRTGNFPIMHLVVVRADVARTHPWVAQSLYKALRQAKAVAIEGIHEAPALRYTMPFLLEAWERQIEVFGADPWPYGVDANRAQLETFSRYLTEQGIVEQSAPVEDLFAASTLIDSRI</sequence>
<dbReference type="RefSeq" id="WP_221199527.1">
    <property type="nucleotide sequence ID" value="NZ_JACHWR010000001.1"/>
</dbReference>
<dbReference type="EC" id="4.1.1.55" evidence="2"/>
<evidence type="ECO:0000313" key="3">
    <source>
        <dbReference type="Proteomes" id="UP000589626"/>
    </source>
</evidence>
<proteinExistence type="predicted"/>
<reference evidence="2 3" key="1">
    <citation type="submission" date="2020-08" db="EMBL/GenBank/DDBJ databases">
        <title>Sequencing the genomes of 1000 actinobacteria strains.</title>
        <authorList>
            <person name="Klenk H.-P."/>
        </authorList>
    </citation>
    <scope>NUCLEOTIDE SEQUENCE [LARGE SCALE GENOMIC DNA]</scope>
    <source>
        <strain evidence="2 3">DSM 105498</strain>
    </source>
</reference>
<evidence type="ECO:0000259" key="1">
    <source>
        <dbReference type="Pfam" id="PF09084"/>
    </source>
</evidence>
<feature type="domain" description="SsuA/THI5-like" evidence="1">
    <location>
        <begin position="31"/>
        <end position="147"/>
    </location>
</feature>
<dbReference type="Pfam" id="PF09084">
    <property type="entry name" value="NMT1"/>
    <property type="match status" value="1"/>
</dbReference>
<keyword evidence="2" id="KW-0456">Lyase</keyword>
<comment type="caution">
    <text evidence="2">The sequence shown here is derived from an EMBL/GenBank/DDBJ whole genome shotgun (WGS) entry which is preliminary data.</text>
</comment>
<accession>A0A7W4VU06</accession>